<reference evidence="2" key="1">
    <citation type="submission" date="2023-01" db="EMBL/GenBank/DDBJ databases">
        <authorList>
            <person name="Van Ghelder C."/>
            <person name="Rancurel C."/>
        </authorList>
    </citation>
    <scope>NUCLEOTIDE SEQUENCE</scope>
    <source>
        <strain evidence="2">CNCM I-4278</strain>
    </source>
</reference>
<protein>
    <submittedName>
        <fullName evidence="2">Uncharacterized protein</fullName>
    </submittedName>
</protein>
<gene>
    <name evidence="2" type="ORF">PDIGIT_LOCUS3345</name>
</gene>
<proteinExistence type="predicted"/>
<dbReference type="EMBL" id="CAOQHR010000002">
    <property type="protein sequence ID" value="CAI6314422.1"/>
    <property type="molecule type" value="Genomic_DNA"/>
</dbReference>
<comment type="caution">
    <text evidence="2">The sequence shown here is derived from an EMBL/GenBank/DDBJ whole genome shotgun (WGS) entry which is preliminary data.</text>
</comment>
<dbReference type="AlphaFoldDB" id="A0A9W4XMB0"/>
<evidence type="ECO:0000256" key="1">
    <source>
        <dbReference type="SAM" id="MobiDB-lite"/>
    </source>
</evidence>
<sequence>MIGCPFPTFEHSVFYVASYGASLNSISRYAAVLPGLKNFYNSTTHPSPPNNKRTSSQSPHASSMFSTYTMKIQTLVLAVLSIASTISAAPISNLTAVEPTSNESLMRRNAPHPPGDTLVEIDKMWGMPCARKCWHEIFPEIEKWRQDVYCHPDLTWAYHKYHRRVVPCIKKNCDWKREADLFQYDFSVRFCKFCGWIPKGAGIPCETLKWHEDGDAMN</sequence>
<name>A0A9W4XMB0_9PLEO</name>
<evidence type="ECO:0000313" key="2">
    <source>
        <dbReference type="EMBL" id="CAI6314422.1"/>
    </source>
</evidence>
<dbReference type="Proteomes" id="UP001152607">
    <property type="component" value="Unassembled WGS sequence"/>
</dbReference>
<keyword evidence="3" id="KW-1185">Reference proteome</keyword>
<organism evidence="2 3">
    <name type="scientific">Periconia digitata</name>
    <dbReference type="NCBI Taxonomy" id="1303443"/>
    <lineage>
        <taxon>Eukaryota</taxon>
        <taxon>Fungi</taxon>
        <taxon>Dikarya</taxon>
        <taxon>Ascomycota</taxon>
        <taxon>Pezizomycotina</taxon>
        <taxon>Dothideomycetes</taxon>
        <taxon>Pleosporomycetidae</taxon>
        <taxon>Pleosporales</taxon>
        <taxon>Massarineae</taxon>
        <taxon>Periconiaceae</taxon>
        <taxon>Periconia</taxon>
    </lineage>
</organism>
<feature type="region of interest" description="Disordered" evidence="1">
    <location>
        <begin position="42"/>
        <end position="61"/>
    </location>
</feature>
<evidence type="ECO:0000313" key="3">
    <source>
        <dbReference type="Proteomes" id="UP001152607"/>
    </source>
</evidence>
<accession>A0A9W4XMB0</accession>